<sequence>MSPEDWDTRWTEGRIGFHKTEINPYLKKYEAEMTRKRQKVKVLVPLCGKSVDMKWLADQGHTVVGVECSSQAVEAFFQESNLTPTISDVPNLNSGKLFQNVSHPPFCYLRDVEGDFDAVWDRGSFVAINSTDRTR</sequence>
<dbReference type="GO" id="GO:0032259">
    <property type="term" value="P:methylation"/>
    <property type="evidence" value="ECO:0007669"/>
    <property type="project" value="UniProtKB-KW"/>
</dbReference>
<keyword evidence="3" id="KW-0949">S-adenosyl-L-methionine</keyword>
<dbReference type="OrthoDB" id="276151at2759"/>
<accession>A0A9J7NDD4</accession>
<reference evidence="5" key="2">
    <citation type="submission" date="2025-08" db="UniProtKB">
        <authorList>
            <consortium name="RefSeq"/>
        </authorList>
    </citation>
    <scope>IDENTIFICATION</scope>
    <source>
        <strain evidence="5">S238N-H82</strain>
        <tissue evidence="5">Testes</tissue>
    </source>
</reference>
<keyword evidence="1" id="KW-0489">Methyltransferase</keyword>
<dbReference type="InterPro" id="IPR029063">
    <property type="entry name" value="SAM-dependent_MTases_sf"/>
</dbReference>
<dbReference type="SUPFAM" id="SSF53335">
    <property type="entry name" value="S-adenosyl-L-methionine-dependent methyltransferases"/>
    <property type="match status" value="1"/>
</dbReference>
<dbReference type="RefSeq" id="XP_035700205.1">
    <property type="nucleotide sequence ID" value="XM_035844312.1"/>
</dbReference>
<dbReference type="Proteomes" id="UP000001554">
    <property type="component" value="Chromosome 2"/>
</dbReference>
<dbReference type="PROSITE" id="PS51585">
    <property type="entry name" value="SAM_MT_TPMT"/>
    <property type="match status" value="1"/>
</dbReference>
<proteinExistence type="predicted"/>
<dbReference type="PANTHER" id="PTHR10259">
    <property type="entry name" value="THIOPURINE S-METHYLTRANSFERASE"/>
    <property type="match status" value="1"/>
</dbReference>
<dbReference type="GO" id="GO:0008119">
    <property type="term" value="F:thiopurine S-methyltransferase activity"/>
    <property type="evidence" value="ECO:0000318"/>
    <property type="project" value="GO_Central"/>
</dbReference>
<dbReference type="InterPro" id="IPR008854">
    <property type="entry name" value="TPMT"/>
</dbReference>
<evidence type="ECO:0000256" key="2">
    <source>
        <dbReference type="ARBA" id="ARBA00022679"/>
    </source>
</evidence>
<reference evidence="4" key="1">
    <citation type="journal article" date="2020" name="Nat. Ecol. Evol.">
        <title>Deeply conserved synteny resolves early events in vertebrate evolution.</title>
        <authorList>
            <person name="Simakov O."/>
            <person name="Marletaz F."/>
            <person name="Yue J.X."/>
            <person name="O'Connell B."/>
            <person name="Jenkins J."/>
            <person name="Brandt A."/>
            <person name="Calef R."/>
            <person name="Tung C.H."/>
            <person name="Huang T.K."/>
            <person name="Schmutz J."/>
            <person name="Satoh N."/>
            <person name="Yu J.K."/>
            <person name="Putnam N.H."/>
            <person name="Green R.E."/>
            <person name="Rokhsar D.S."/>
        </authorList>
    </citation>
    <scope>NUCLEOTIDE SEQUENCE [LARGE SCALE GENOMIC DNA]</scope>
    <source>
        <strain evidence="4">S238N-H82</strain>
    </source>
</reference>
<gene>
    <name evidence="5" type="primary">LOC118432699</name>
</gene>
<keyword evidence="4" id="KW-1185">Reference proteome</keyword>
<dbReference type="Pfam" id="PF05724">
    <property type="entry name" value="TPMT"/>
    <property type="match status" value="1"/>
</dbReference>
<organism evidence="4 5">
    <name type="scientific">Branchiostoma floridae</name>
    <name type="common">Florida lancelet</name>
    <name type="synonym">Amphioxus</name>
    <dbReference type="NCBI Taxonomy" id="7739"/>
    <lineage>
        <taxon>Eukaryota</taxon>
        <taxon>Metazoa</taxon>
        <taxon>Chordata</taxon>
        <taxon>Cephalochordata</taxon>
        <taxon>Leptocardii</taxon>
        <taxon>Amphioxiformes</taxon>
        <taxon>Branchiostomatidae</taxon>
        <taxon>Branchiostoma</taxon>
    </lineage>
</organism>
<evidence type="ECO:0000256" key="1">
    <source>
        <dbReference type="ARBA" id="ARBA00022603"/>
    </source>
</evidence>
<dbReference type="KEGG" id="bfo:118432699"/>
<name>A0A9J7NDD4_BRAFL</name>
<dbReference type="AlphaFoldDB" id="A0A9J7NDD4"/>
<dbReference type="OMA" id="EFWSHLW"/>
<evidence type="ECO:0000313" key="5">
    <source>
        <dbReference type="RefSeq" id="XP_035700205.1"/>
    </source>
</evidence>
<evidence type="ECO:0000313" key="4">
    <source>
        <dbReference type="Proteomes" id="UP000001554"/>
    </source>
</evidence>
<keyword evidence="2" id="KW-0808">Transferase</keyword>
<dbReference type="Gene3D" id="3.40.50.150">
    <property type="entry name" value="Vaccinia Virus protein VP39"/>
    <property type="match status" value="1"/>
</dbReference>
<protein>
    <submittedName>
        <fullName evidence="5">Probable thiopurine S-methyltransferase</fullName>
    </submittedName>
</protein>
<dbReference type="GeneID" id="118432699"/>
<evidence type="ECO:0000256" key="3">
    <source>
        <dbReference type="ARBA" id="ARBA00022691"/>
    </source>
</evidence>
<dbReference type="PANTHER" id="PTHR10259:SF11">
    <property type="entry name" value="THIOPURINE S-METHYLTRANSFERASE"/>
    <property type="match status" value="1"/>
</dbReference>